<feature type="coiled-coil region" evidence="4">
    <location>
        <begin position="1843"/>
        <end position="1938"/>
    </location>
</feature>
<feature type="compositionally biased region" description="Low complexity" evidence="5">
    <location>
        <begin position="2270"/>
        <end position="2286"/>
    </location>
</feature>
<dbReference type="RefSeq" id="XP_013391692.2">
    <property type="nucleotide sequence ID" value="XM_013536238.2"/>
</dbReference>
<dbReference type="OrthoDB" id="425925at2759"/>
<reference evidence="8 9" key="1">
    <citation type="submission" date="2025-04" db="UniProtKB">
        <authorList>
            <consortium name="RefSeq"/>
        </authorList>
    </citation>
    <scope>IDENTIFICATION</scope>
    <source>
        <tissue evidence="8 9">Gonads</tissue>
    </source>
</reference>
<dbReference type="KEGG" id="lak:106159831"/>
<accession>A0A1S3I0A3</accession>
<keyword evidence="2" id="KW-0333">Golgi apparatus</keyword>
<dbReference type="GeneID" id="106159831"/>
<dbReference type="GO" id="GO:0005794">
    <property type="term" value="C:Golgi apparatus"/>
    <property type="evidence" value="ECO:0007669"/>
    <property type="project" value="UniProtKB-SubCell"/>
</dbReference>
<dbReference type="InterPro" id="IPR000237">
    <property type="entry name" value="GRIP_dom"/>
</dbReference>
<dbReference type="Proteomes" id="UP000085678">
    <property type="component" value="Unplaced"/>
</dbReference>
<dbReference type="GO" id="GO:0006888">
    <property type="term" value="P:endoplasmic reticulum to Golgi vesicle-mediated transport"/>
    <property type="evidence" value="ECO:0007669"/>
    <property type="project" value="TreeGrafter"/>
</dbReference>
<evidence type="ECO:0000256" key="3">
    <source>
        <dbReference type="ARBA" id="ARBA00023054"/>
    </source>
</evidence>
<dbReference type="Gene3D" id="1.10.287.1490">
    <property type="match status" value="2"/>
</dbReference>
<dbReference type="GO" id="GO:0031267">
    <property type="term" value="F:small GTPase binding"/>
    <property type="evidence" value="ECO:0007669"/>
    <property type="project" value="TreeGrafter"/>
</dbReference>
<feature type="coiled-coil region" evidence="4">
    <location>
        <begin position="1259"/>
        <end position="1349"/>
    </location>
</feature>
<evidence type="ECO:0000256" key="5">
    <source>
        <dbReference type="SAM" id="MobiDB-lite"/>
    </source>
</evidence>
<dbReference type="PROSITE" id="PS50913">
    <property type="entry name" value="GRIP"/>
    <property type="match status" value="1"/>
</dbReference>
<feature type="region of interest" description="Disordered" evidence="5">
    <location>
        <begin position="2265"/>
        <end position="2295"/>
    </location>
</feature>
<keyword evidence="3 4" id="KW-0175">Coiled coil</keyword>
<evidence type="ECO:0000256" key="4">
    <source>
        <dbReference type="SAM" id="Coils"/>
    </source>
</evidence>
<evidence type="ECO:0000313" key="8">
    <source>
        <dbReference type="RefSeq" id="XP_013391692.2"/>
    </source>
</evidence>
<organism evidence="7 8">
    <name type="scientific">Lingula anatina</name>
    <name type="common">Brachiopod</name>
    <name type="synonym">Lingula unguis</name>
    <dbReference type="NCBI Taxonomy" id="7574"/>
    <lineage>
        <taxon>Eukaryota</taxon>
        <taxon>Metazoa</taxon>
        <taxon>Spiralia</taxon>
        <taxon>Lophotrochozoa</taxon>
        <taxon>Brachiopoda</taxon>
        <taxon>Linguliformea</taxon>
        <taxon>Lingulata</taxon>
        <taxon>Lingulida</taxon>
        <taxon>Linguloidea</taxon>
        <taxon>Lingulidae</taxon>
        <taxon>Lingula</taxon>
    </lineage>
</organism>
<feature type="region of interest" description="Disordered" evidence="5">
    <location>
        <begin position="302"/>
        <end position="321"/>
    </location>
</feature>
<feature type="compositionally biased region" description="Low complexity" evidence="5">
    <location>
        <begin position="2167"/>
        <end position="2176"/>
    </location>
</feature>
<dbReference type="PANTHER" id="PTHR18921:SF2">
    <property type="entry name" value="THYROID RECEPTOR-INTERACTING PROTEIN 11"/>
    <property type="match status" value="1"/>
</dbReference>
<sequence>MSWLGGGISQLTGQISNFTREVLSEGTEEVSDHVSELKVTKDKIQELDLVVSSQKSEIERLKQLNHELEEKAESSELQINTISKEYRNLLEEKEGEVKALKQKQNELLEIQKKMAASAAAWGSTAFSHSTSTSQLTSPYVQQSQQTGLDLDHHDGMDFGDVISSQHEINQLSQQVHSLQAEVDHWRQVAASLGGLHGEQEGGQNQGEIHKLKQEVQELRHQLHQAIDDHQHELTTLQDVHSEKLTALKRQQRQETKQLQEEIADLQQQLDQSFSNSGEDYQNEVQGKLSEYKSQLSAALQEKEMAEQELEKSRTGEKEKTRKLQALTKQMEGLQKQKQELTEHIESLSKAEKQLQQELSTATEENKRLKNDLAQQQTFGSSPEVDEGQVQANQDDQRLQEENGELKAQVQQLQKELETVRGEQERYQTAMEDLRLELLEKNSLRRTDSEETLEQTTDNSANITGSFGVDITSSTPLHPRGRGYMNQASKNVDSDTGSIMSTASDISWKNRQLDEQVHTLQSQIDKYEEEIEQFEMVQSDWQVEKQALEDVLNKLRGQLRQKEESLNVVQAAKVYSKGLIEVGKHERKLQRAGQLGSPPVEMISEPAASCASPAIVETGEIQSESPVPDTDRLEHERDVLLLQKNQLEQEVQQLRGQLQQMDKAQHDASVEALSQEKTNAKLEELQSALLEKTNELREVTEEKDALVASLDELDSQHQEALMQVLKTRDDLKNQLSASVEHVGQLQEQVKSLGTEKQQLSLELSSLQTASVSNSMVEDEINRLRNQLLHSTEEKDQLVNTRNNLTEQLTELRQQLMEEQEAASHKVEHFEMELNTSRSQVQELSIEKTKLMQQLQVEEEMLKQKELDLSQEHSKVNLSANEAQQLTQEKAQLIREIEMLQDQLDEGGRSLSRLQAEKGKLTHTVSSLHHSLEDLRATHEALKAEKVDLSKTCVELESKLHSAETQIHSLEDSSRTESESVASQKLLHQDLHSLQQELDQTRQVSAEYRTKLADSESRLRDLEVKLTHLAEDNEALQETLGSMKEKHKAQMEALETKYTKFNEDLETQIDSLKDQKESLEKDLDLAEGKLYDQTKHYEKYIKELADSRELDANSLQAEHEKLMKLTHAKDREIRELKSRCEELTEELKESKEMLESTFEGQKPLTDLLQERENELSELKAENATLLSQVEEQAQKLVDQEALNHELTESKKQVSTVREENIRLKTEVTVLKEKEDKNKIDTKTLDIITDLESEITSLHGKIRGKDKEIEDLKEMMAELETGITDLNEKSAEQVAKLQESEEKHELVETKMVVLSQSMLQKEQEIGDLEKKLERAKSMLDGKQQHYVETEEEEPTKPNFNLPAIEYKNKSEPVTNGIEDEKSRREENGTATVKEIKEKDMEDGPSKDELEQQVSDLRKVLHDKDEVIASMQENNDSLLKMLEDRSFSIYKDRTLVDLHKAQNQVKSLQVEREQILSVLNEKTREGSSLKSEVHRLMNVISAEKAAISKLQEDNQKLVTNSPMREAPDEDMTREAIQNLSHMVRNKEMEIEALKQKNETLLMVLQESSPNSPAPQKGATVMAGGGANTNSVQVGLLMQERENLSKQLAAYQQDREQIIAALTQKHQESVAYHTEIQRLTACLSTETQKMDKVQTDYDKLSQQFEDRQQSLVKAQNDLANYKQKYQELDERYQELSQHQFGQVDTVDLSLYNSKCEELSLLNDRLKKQSDSNLEKDSRIGELINQVSKNDELLSSRESELNATKKRLESLTFQLDGVHAELKDVEKDRAVWKQRTTEQQSENEMLKESLNRMSLGVQEKDFEINTLQDKCKTLTKMYEEKGDENSPQLQQMLKDCEAWQAQAQTFRQERDQAVLNMQQVHAENKNLINELQALRDQNQKAQKELERLKNHLLQTEESYVQEALQSEEREKQLLNRLHSAEEKALASDTAIQESDQLKDQHIESLKEQLYVMSQKKDEVTAQLIQTQSILQQYAASVTNLQMVLEKFQADKIAEEEMHQEQIRKAQEESMQLKAQIADLQNQMVEASDALDAAQRLSEQIDKKEDVVQALKEEVHQRDELLREAGEKIRQLTSVTEGQVDKLIMKNLFMGYFHTPPAKRQDVVLLISRVLDFTSEEMKKVMEESSGGGGRRWIPIPSIWGMGRSPSTDPPKTPTKQPQQAQKSFDQSFSELFVKFLERESSPQPQLKLPVDQMVREEQEKQQQQQKASFNPFAAPRHVAFPLQMASSEPSSELLQPHFGGLADLKLSPLPTLLADSSNTSSLNNTPNTSRPSSRQDKTQHT</sequence>
<feature type="domain" description="GRIP" evidence="6">
    <location>
        <begin position="2088"/>
        <end position="2137"/>
    </location>
</feature>
<feature type="coiled-coil region" evidence="4">
    <location>
        <begin position="1124"/>
        <end position="1217"/>
    </location>
</feature>
<evidence type="ECO:0000259" key="6">
    <source>
        <dbReference type="PROSITE" id="PS50913"/>
    </source>
</evidence>
<feature type="coiled-coil region" evidence="4">
    <location>
        <begin position="629"/>
        <end position="1087"/>
    </location>
</feature>
<dbReference type="STRING" id="7574.A0A1S3I0A3"/>
<comment type="subcellular location">
    <subcellularLocation>
        <location evidence="1">Golgi apparatus</location>
    </subcellularLocation>
</comment>
<evidence type="ECO:0000313" key="7">
    <source>
        <dbReference type="Proteomes" id="UP000085678"/>
    </source>
</evidence>
<proteinExistence type="predicted"/>
<dbReference type="GO" id="GO:0007030">
    <property type="term" value="P:Golgi organization"/>
    <property type="evidence" value="ECO:0007669"/>
    <property type="project" value="TreeGrafter"/>
</dbReference>
<evidence type="ECO:0000256" key="1">
    <source>
        <dbReference type="ARBA" id="ARBA00004555"/>
    </source>
</evidence>
<evidence type="ECO:0000256" key="2">
    <source>
        <dbReference type="ARBA" id="ARBA00023034"/>
    </source>
</evidence>
<feature type="coiled-coil region" evidence="4">
    <location>
        <begin position="1589"/>
        <end position="1723"/>
    </location>
</feature>
<dbReference type="PANTHER" id="PTHR18921">
    <property type="entry name" value="MYOSIN HEAVY CHAIN - RELATED"/>
    <property type="match status" value="1"/>
</dbReference>
<feature type="coiled-coil region" evidence="4">
    <location>
        <begin position="395"/>
        <end position="436"/>
    </location>
</feature>
<protein>
    <submittedName>
        <fullName evidence="8">Thyroid receptor-interacting protein 11 isoform X3</fullName>
    </submittedName>
    <submittedName>
        <fullName evidence="9">Thyroid receptor-interacting protein 11 isoform X4</fullName>
    </submittedName>
</protein>
<name>A0A1S3I0A3_LINAN</name>
<feature type="coiled-coil region" evidence="4">
    <location>
        <begin position="1447"/>
        <end position="1559"/>
    </location>
</feature>
<feature type="region of interest" description="Disordered" evidence="5">
    <location>
        <begin position="445"/>
        <end position="478"/>
    </location>
</feature>
<evidence type="ECO:0000313" key="9">
    <source>
        <dbReference type="RefSeq" id="XP_023931136.1"/>
    </source>
</evidence>
<feature type="coiled-coil region" evidence="4">
    <location>
        <begin position="509"/>
        <end position="571"/>
    </location>
</feature>
<feature type="compositionally biased region" description="Polar residues" evidence="5">
    <location>
        <begin position="453"/>
        <end position="475"/>
    </location>
</feature>
<feature type="region of interest" description="Disordered" evidence="5">
    <location>
        <begin position="2135"/>
        <end position="2176"/>
    </location>
</feature>
<feature type="coiled-coil region" evidence="4">
    <location>
        <begin position="44"/>
        <end position="120"/>
    </location>
</feature>
<gene>
    <name evidence="8 9" type="primary">LOC106159831</name>
</gene>
<keyword evidence="8 9" id="KW-0675">Receptor</keyword>
<feature type="coiled-coil region" evidence="4">
    <location>
        <begin position="2009"/>
        <end position="2067"/>
    </location>
</feature>
<keyword evidence="7" id="KW-1185">Reference proteome</keyword>
<dbReference type="RefSeq" id="XP_023931136.1">
    <property type="nucleotide sequence ID" value="XM_024075368.1"/>
</dbReference>